<evidence type="ECO:0000256" key="5">
    <source>
        <dbReference type="ARBA" id="ARBA00037300"/>
    </source>
</evidence>
<dbReference type="Proteomes" id="UP000620104">
    <property type="component" value="Unassembled WGS sequence"/>
</dbReference>
<dbReference type="InterPro" id="IPR006984">
    <property type="entry name" value="Fcf1/UTP23"/>
</dbReference>
<reference evidence="9" key="1">
    <citation type="submission" date="2020-07" db="EMBL/GenBank/DDBJ databases">
        <title>Draft Genome Sequence of a Deep-Sea Yeast, Naganishia (Cryptococcus) liquefaciens strain N6.</title>
        <authorList>
            <person name="Han Y.W."/>
            <person name="Kajitani R."/>
            <person name="Morimoto H."/>
            <person name="Parhat M."/>
            <person name="Tsubouchi H."/>
            <person name="Bakenova O."/>
            <person name="Ogata M."/>
            <person name="Argunhan B."/>
            <person name="Aoki R."/>
            <person name="Kajiwara S."/>
            <person name="Itoh T."/>
            <person name="Iwasaki H."/>
        </authorList>
    </citation>
    <scope>NUCLEOTIDE SEQUENCE</scope>
    <source>
        <strain evidence="9">N6</strain>
    </source>
</reference>
<dbReference type="GO" id="GO:0006364">
    <property type="term" value="P:rRNA processing"/>
    <property type="evidence" value="ECO:0007669"/>
    <property type="project" value="UniProtKB-KW"/>
</dbReference>
<dbReference type="OrthoDB" id="25675at2759"/>
<evidence type="ECO:0000256" key="2">
    <source>
        <dbReference type="ARBA" id="ARBA00022517"/>
    </source>
</evidence>
<dbReference type="AlphaFoldDB" id="A0A8H3YES2"/>
<dbReference type="CDD" id="cd09865">
    <property type="entry name" value="PIN_ScUtp23p-like"/>
    <property type="match status" value="1"/>
</dbReference>
<evidence type="ECO:0000256" key="6">
    <source>
        <dbReference type="ARBA" id="ARBA00038503"/>
    </source>
</evidence>
<dbReference type="SUPFAM" id="SSF88723">
    <property type="entry name" value="PIN domain-like"/>
    <property type="match status" value="1"/>
</dbReference>
<evidence type="ECO:0000313" key="10">
    <source>
        <dbReference type="Proteomes" id="UP000620104"/>
    </source>
</evidence>
<evidence type="ECO:0000256" key="7">
    <source>
        <dbReference type="ARBA" id="ARBA00076388"/>
    </source>
</evidence>
<evidence type="ECO:0000256" key="4">
    <source>
        <dbReference type="ARBA" id="ARBA00023242"/>
    </source>
</evidence>
<feature type="compositionally biased region" description="Basic and acidic residues" evidence="8">
    <location>
        <begin position="246"/>
        <end position="265"/>
    </location>
</feature>
<feature type="compositionally biased region" description="Basic residues" evidence="8">
    <location>
        <begin position="316"/>
        <end position="326"/>
    </location>
</feature>
<evidence type="ECO:0000313" key="9">
    <source>
        <dbReference type="EMBL" id="GHJ86784.1"/>
    </source>
</evidence>
<comment type="function">
    <text evidence="5">Involved in rRNA-processing and ribosome biogenesis.</text>
</comment>
<protein>
    <recommendedName>
        <fullName evidence="7">U three protein 23</fullName>
    </recommendedName>
</protein>
<accession>A0A8H3YES2</accession>
<keyword evidence="10" id="KW-1185">Reference proteome</keyword>
<evidence type="ECO:0000256" key="1">
    <source>
        <dbReference type="ARBA" id="ARBA00004604"/>
    </source>
</evidence>
<feature type="compositionally biased region" description="Acidic residues" evidence="8">
    <location>
        <begin position="266"/>
        <end position="276"/>
    </location>
</feature>
<keyword evidence="2" id="KW-0690">Ribosome biogenesis</keyword>
<dbReference type="Gene3D" id="3.40.50.1010">
    <property type="entry name" value="5'-nuclease"/>
    <property type="match status" value="1"/>
</dbReference>
<dbReference type="EMBL" id="BLZA01000019">
    <property type="protein sequence ID" value="GHJ86784.1"/>
    <property type="molecule type" value="Genomic_DNA"/>
</dbReference>
<proteinExistence type="inferred from homology"/>
<dbReference type="Pfam" id="PF04900">
    <property type="entry name" value="Fcf1"/>
    <property type="match status" value="1"/>
</dbReference>
<gene>
    <name evidence="9" type="ORF">NliqN6_3186</name>
</gene>
<name>A0A8H3YES2_9TREE</name>
<keyword evidence="3" id="KW-0698">rRNA processing</keyword>
<dbReference type="FunFam" id="3.40.50.1010:FF:000006">
    <property type="entry name" value="rRNA-processing protein UTP23 homolog"/>
    <property type="match status" value="1"/>
</dbReference>
<dbReference type="GO" id="GO:0032040">
    <property type="term" value="C:small-subunit processome"/>
    <property type="evidence" value="ECO:0007669"/>
    <property type="project" value="InterPro"/>
</dbReference>
<evidence type="ECO:0000256" key="8">
    <source>
        <dbReference type="SAM" id="MobiDB-lite"/>
    </source>
</evidence>
<feature type="region of interest" description="Disordered" evidence="8">
    <location>
        <begin position="202"/>
        <end position="341"/>
    </location>
</feature>
<comment type="similarity">
    <text evidence="6">Belongs to the UTP23/FCF1 family. UTP23 subfamily.</text>
</comment>
<organism evidence="9 10">
    <name type="scientific">Naganishia liquefaciens</name>
    <dbReference type="NCBI Taxonomy" id="104408"/>
    <lineage>
        <taxon>Eukaryota</taxon>
        <taxon>Fungi</taxon>
        <taxon>Dikarya</taxon>
        <taxon>Basidiomycota</taxon>
        <taxon>Agaricomycotina</taxon>
        <taxon>Tremellomycetes</taxon>
        <taxon>Filobasidiales</taxon>
        <taxon>Filobasidiaceae</taxon>
        <taxon>Naganishia</taxon>
    </lineage>
</organism>
<keyword evidence="4" id="KW-0539">Nucleus</keyword>
<dbReference type="InterPro" id="IPR029060">
    <property type="entry name" value="PIN-like_dom_sf"/>
</dbReference>
<dbReference type="PANTHER" id="PTHR12416">
    <property type="entry name" value="RRNA-PROCESSING PROTEIN UTP23 HOMOLOG"/>
    <property type="match status" value="1"/>
</dbReference>
<sequence>MRQKRAKAYKRLMNLYSQTFGFRQPFQVLVCEDFMLELSNKQLDVAKQLTNCVQGECKPMITQCSMEALYKLGRGHQVITDMAKNFERRRCNHRTAIAEEECIKDVVGSTNKHRYTMAVQSAKLRQHLRNIPGIPVIHFNERGVMVMEMPSDATIKQKESVSLYSCSSRNRTEVGAPQLENAKLTEQLAKPMPTLDNVIIGENTVPQPAPQPVRSRKVSKAPNPLSQRKKKDIQTGRPSKKQLLAEQEREAEKGRPRAEKRPRELDESEDGIEELNTEPSRQSEVGKAEDGAPNNHSRPVEGISSAASATDDAEQKKKRRKRRKKASGVADTHTVSDVGED</sequence>
<evidence type="ECO:0000256" key="3">
    <source>
        <dbReference type="ARBA" id="ARBA00022552"/>
    </source>
</evidence>
<comment type="subcellular location">
    <subcellularLocation>
        <location evidence="1">Nucleus</location>
        <location evidence="1">Nucleolus</location>
    </subcellularLocation>
</comment>
<comment type="caution">
    <text evidence="9">The sequence shown here is derived from an EMBL/GenBank/DDBJ whole genome shotgun (WGS) entry which is preliminary data.</text>
</comment>